<evidence type="ECO:0000256" key="2">
    <source>
        <dbReference type="SAM" id="SignalP"/>
    </source>
</evidence>
<sequence length="196" mass="21328">MNFLRPLVTTILGSLLLFVAACESTVPSVPNSASAERVVQQETVGAYALGNGDQLRITVFGQPDLSGQFEVDGTGSISMPLIGQVEALGLTTPQLENRIVEMLEGDYVLNPRVSAEVINYRPYYILGEVNRPGEYPYNSGLTVVNAVAAAGGWTYRAKKNVVYIKSVDSNEEQAIELTTSTIVQPGDTIRIKERRF</sequence>
<protein>
    <submittedName>
        <fullName evidence="5">Polysaccharide biosynthesis/export protein</fullName>
    </submittedName>
</protein>
<dbReference type="InterPro" id="IPR003715">
    <property type="entry name" value="Poly_export_N"/>
</dbReference>
<dbReference type="Proteomes" id="UP000027446">
    <property type="component" value="Unassembled WGS sequence"/>
</dbReference>
<dbReference type="InterPro" id="IPR049712">
    <property type="entry name" value="Poly_export"/>
</dbReference>
<dbReference type="Gene3D" id="3.10.560.10">
    <property type="entry name" value="Outer membrane lipoprotein wza domain like"/>
    <property type="match status" value="1"/>
</dbReference>
<reference evidence="5 6" key="1">
    <citation type="journal article" date="2014" name="Antonie Van Leeuwenhoek">
        <title>Hyphomonas beringensis sp. nov. and Hyphomonas chukchiensis sp. nov., isolated from surface seawater of the Bering Sea and Chukchi Sea.</title>
        <authorList>
            <person name="Li C."/>
            <person name="Lai Q."/>
            <person name="Li G."/>
            <person name="Dong C."/>
            <person name="Wang J."/>
            <person name="Liao Y."/>
            <person name="Shao Z."/>
        </authorList>
    </citation>
    <scope>NUCLEOTIDE SEQUENCE [LARGE SCALE GENOMIC DNA]</scope>
    <source>
        <strain evidence="5 6">MHS-3</strain>
    </source>
</reference>
<dbReference type="STRING" id="1280949.HAD_11350"/>
<dbReference type="InterPro" id="IPR019554">
    <property type="entry name" value="Soluble_ligand-bd"/>
</dbReference>
<keyword evidence="6" id="KW-1185">Reference proteome</keyword>
<feature type="domain" description="Soluble ligand binding" evidence="4">
    <location>
        <begin position="123"/>
        <end position="159"/>
    </location>
</feature>
<evidence type="ECO:0000259" key="3">
    <source>
        <dbReference type="Pfam" id="PF02563"/>
    </source>
</evidence>
<dbReference type="RefSeq" id="WP_035571134.1">
    <property type="nucleotide sequence ID" value="NZ_ARYH01000001.1"/>
</dbReference>
<dbReference type="AlphaFoldDB" id="A0A069E8F1"/>
<dbReference type="EMBL" id="ARYH01000001">
    <property type="protein sequence ID" value="KCZ86279.1"/>
    <property type="molecule type" value="Genomic_DNA"/>
</dbReference>
<dbReference type="PANTHER" id="PTHR33619">
    <property type="entry name" value="POLYSACCHARIDE EXPORT PROTEIN GFCE-RELATED"/>
    <property type="match status" value="1"/>
</dbReference>
<dbReference type="eggNOG" id="COG1596">
    <property type="taxonomic scope" value="Bacteria"/>
</dbReference>
<accession>A0A069E8F1</accession>
<gene>
    <name evidence="5" type="ORF">HAD_11350</name>
</gene>
<dbReference type="Pfam" id="PF02563">
    <property type="entry name" value="Poly_export"/>
    <property type="match status" value="1"/>
</dbReference>
<feature type="signal peptide" evidence="2">
    <location>
        <begin position="1"/>
        <end position="21"/>
    </location>
</feature>
<organism evidence="5 6">
    <name type="scientific">Hyphomonas adhaerens MHS-3</name>
    <dbReference type="NCBI Taxonomy" id="1280949"/>
    <lineage>
        <taxon>Bacteria</taxon>
        <taxon>Pseudomonadati</taxon>
        <taxon>Pseudomonadota</taxon>
        <taxon>Alphaproteobacteria</taxon>
        <taxon>Hyphomonadales</taxon>
        <taxon>Hyphomonadaceae</taxon>
        <taxon>Hyphomonas</taxon>
    </lineage>
</organism>
<name>A0A069E8F1_9PROT</name>
<dbReference type="Gene3D" id="3.30.1950.10">
    <property type="entry name" value="wza like domain"/>
    <property type="match status" value="1"/>
</dbReference>
<dbReference type="Pfam" id="PF10531">
    <property type="entry name" value="SLBB"/>
    <property type="match status" value="1"/>
</dbReference>
<evidence type="ECO:0000256" key="1">
    <source>
        <dbReference type="ARBA" id="ARBA00022729"/>
    </source>
</evidence>
<dbReference type="OrthoDB" id="197007at2"/>
<feature type="domain" description="Polysaccharide export protein N-terminal" evidence="3">
    <location>
        <begin position="45"/>
        <end position="117"/>
    </location>
</feature>
<dbReference type="GO" id="GO:0015159">
    <property type="term" value="F:polysaccharide transmembrane transporter activity"/>
    <property type="evidence" value="ECO:0007669"/>
    <property type="project" value="InterPro"/>
</dbReference>
<evidence type="ECO:0000313" key="6">
    <source>
        <dbReference type="Proteomes" id="UP000027446"/>
    </source>
</evidence>
<dbReference type="PATRIC" id="fig|1280949.3.peg.2325"/>
<dbReference type="PROSITE" id="PS51257">
    <property type="entry name" value="PROKAR_LIPOPROTEIN"/>
    <property type="match status" value="1"/>
</dbReference>
<dbReference type="PANTHER" id="PTHR33619:SF3">
    <property type="entry name" value="POLYSACCHARIDE EXPORT PROTEIN GFCE-RELATED"/>
    <property type="match status" value="1"/>
</dbReference>
<keyword evidence="1 2" id="KW-0732">Signal</keyword>
<evidence type="ECO:0000313" key="5">
    <source>
        <dbReference type="EMBL" id="KCZ86279.1"/>
    </source>
</evidence>
<comment type="caution">
    <text evidence="5">The sequence shown here is derived from an EMBL/GenBank/DDBJ whole genome shotgun (WGS) entry which is preliminary data.</text>
</comment>
<proteinExistence type="predicted"/>
<feature type="chain" id="PRO_5001663569" evidence="2">
    <location>
        <begin position="22"/>
        <end position="196"/>
    </location>
</feature>
<evidence type="ECO:0000259" key="4">
    <source>
        <dbReference type="Pfam" id="PF10531"/>
    </source>
</evidence>